<accession>A0A4R9KB15</accession>
<evidence type="ECO:0000313" key="2">
    <source>
        <dbReference type="EMBL" id="TGL61993.1"/>
    </source>
</evidence>
<evidence type="ECO:0000256" key="1">
    <source>
        <dbReference type="SAM" id="Phobius"/>
    </source>
</evidence>
<gene>
    <name evidence="2" type="ORF">EHQ58_03870</name>
</gene>
<dbReference type="EMBL" id="RQGD01000014">
    <property type="protein sequence ID" value="TGL61993.1"/>
    <property type="molecule type" value="Genomic_DNA"/>
</dbReference>
<keyword evidence="1" id="KW-0812">Transmembrane</keyword>
<dbReference type="AlphaFoldDB" id="A0A4R9KB15"/>
<evidence type="ECO:0000313" key="3">
    <source>
        <dbReference type="Proteomes" id="UP000297693"/>
    </source>
</evidence>
<dbReference type="Proteomes" id="UP000297693">
    <property type="component" value="Unassembled WGS sequence"/>
</dbReference>
<reference evidence="2" key="1">
    <citation type="journal article" date="2019" name="PLoS Negl. Trop. Dis.">
        <title>Revisiting the worldwide diversity of Leptospira species in the environment.</title>
        <authorList>
            <person name="Vincent A.T."/>
            <person name="Schiettekatte O."/>
            <person name="Bourhy P."/>
            <person name="Veyrier F.J."/>
            <person name="Picardeau M."/>
        </authorList>
    </citation>
    <scope>NUCLEOTIDE SEQUENCE [LARGE SCALE GENOMIC DNA]</scope>
    <source>
        <strain evidence="2">201702476</strain>
    </source>
</reference>
<dbReference type="OrthoDB" id="332175at2"/>
<keyword evidence="1" id="KW-1133">Transmembrane helix</keyword>
<keyword evidence="1" id="KW-0472">Membrane</keyword>
<proteinExistence type="predicted"/>
<comment type="caution">
    <text evidence="2">The sequence shown here is derived from an EMBL/GenBank/DDBJ whole genome shotgun (WGS) entry which is preliminary data.</text>
</comment>
<feature type="transmembrane region" description="Helical" evidence="1">
    <location>
        <begin position="12"/>
        <end position="32"/>
    </location>
</feature>
<sequence>MLLDVLLARPVGLASTALGTAAWIVATPFTLLSGTWKQAAKRLVIYPARFTFVRGLGDFPGYMEEYETVEE</sequence>
<name>A0A4R9KB15_9LEPT</name>
<keyword evidence="3" id="KW-1185">Reference proteome</keyword>
<protein>
    <submittedName>
        <fullName evidence="2">Uncharacterized protein</fullName>
    </submittedName>
</protein>
<organism evidence="2 3">
    <name type="scientific">Leptospira ognonensis</name>
    <dbReference type="NCBI Taxonomy" id="2484945"/>
    <lineage>
        <taxon>Bacteria</taxon>
        <taxon>Pseudomonadati</taxon>
        <taxon>Spirochaetota</taxon>
        <taxon>Spirochaetia</taxon>
        <taxon>Leptospirales</taxon>
        <taxon>Leptospiraceae</taxon>
        <taxon>Leptospira</taxon>
    </lineage>
</organism>